<dbReference type="Gene3D" id="3.30.70.370">
    <property type="match status" value="1"/>
</dbReference>
<dbReference type="PANTHER" id="PTHR10133">
    <property type="entry name" value="DNA POLYMERASE I"/>
    <property type="match status" value="1"/>
</dbReference>
<dbReference type="Proteomes" id="UP001165082">
    <property type="component" value="Unassembled WGS sequence"/>
</dbReference>
<dbReference type="GO" id="GO:0005737">
    <property type="term" value="C:cytoplasm"/>
    <property type="evidence" value="ECO:0007669"/>
    <property type="project" value="UniProtKB-ARBA"/>
</dbReference>
<dbReference type="InterPro" id="IPR003034">
    <property type="entry name" value="SAP_dom"/>
</dbReference>
<evidence type="ECO:0000256" key="1">
    <source>
        <dbReference type="ARBA" id="ARBA00022705"/>
    </source>
</evidence>
<dbReference type="PRINTS" id="PR00868">
    <property type="entry name" value="DNAPOLI"/>
</dbReference>
<dbReference type="PANTHER" id="PTHR10133:SF27">
    <property type="entry name" value="DNA POLYMERASE NU"/>
    <property type="match status" value="1"/>
</dbReference>
<dbReference type="InterPro" id="IPR002298">
    <property type="entry name" value="DNA_polymerase_A"/>
</dbReference>
<organism evidence="3 4">
    <name type="scientific">Triparma retinervis</name>
    <dbReference type="NCBI Taxonomy" id="2557542"/>
    <lineage>
        <taxon>Eukaryota</taxon>
        <taxon>Sar</taxon>
        <taxon>Stramenopiles</taxon>
        <taxon>Ochrophyta</taxon>
        <taxon>Bolidophyceae</taxon>
        <taxon>Parmales</taxon>
        <taxon>Triparmaceae</taxon>
        <taxon>Triparma</taxon>
    </lineage>
</organism>
<dbReference type="Gene3D" id="3.30.420.10">
    <property type="entry name" value="Ribonuclease H-like superfamily/Ribonuclease H"/>
    <property type="match status" value="1"/>
</dbReference>
<reference evidence="3" key="1">
    <citation type="submission" date="2022-07" db="EMBL/GenBank/DDBJ databases">
        <title>Genome analysis of Parmales, a sister group of diatoms, reveals the evolutionary specialization of diatoms from phago-mixotrophs to photoautotrophs.</title>
        <authorList>
            <person name="Ban H."/>
            <person name="Sato S."/>
            <person name="Yoshikawa S."/>
            <person name="Kazumasa Y."/>
            <person name="Nakamura Y."/>
            <person name="Ichinomiya M."/>
            <person name="Saitoh K."/>
            <person name="Sato N."/>
            <person name="Blanc-Mathieu R."/>
            <person name="Endo H."/>
            <person name="Kuwata A."/>
            <person name="Ogata H."/>
        </authorList>
    </citation>
    <scope>NUCLEOTIDE SEQUENCE</scope>
</reference>
<dbReference type="InterPro" id="IPR012337">
    <property type="entry name" value="RNaseH-like_sf"/>
</dbReference>
<dbReference type="InterPro" id="IPR043502">
    <property type="entry name" value="DNA/RNA_pol_sf"/>
</dbReference>
<keyword evidence="4" id="KW-1185">Reference proteome</keyword>
<dbReference type="Gene3D" id="1.10.150.20">
    <property type="entry name" value="5' to 3' exonuclease, C-terminal subdomain"/>
    <property type="match status" value="1"/>
</dbReference>
<dbReference type="GO" id="GO:0003677">
    <property type="term" value="F:DNA binding"/>
    <property type="evidence" value="ECO:0007669"/>
    <property type="project" value="InterPro"/>
</dbReference>
<dbReference type="AlphaFoldDB" id="A0A9W7E1N8"/>
<dbReference type="SUPFAM" id="SSF56672">
    <property type="entry name" value="DNA/RNA polymerases"/>
    <property type="match status" value="1"/>
</dbReference>
<comment type="caution">
    <text evidence="3">The sequence shown here is derived from an EMBL/GenBank/DDBJ whole genome shotgun (WGS) entry which is preliminary data.</text>
</comment>
<dbReference type="InterPro" id="IPR036397">
    <property type="entry name" value="RNaseH_sf"/>
</dbReference>
<dbReference type="EMBL" id="BRXZ01001109">
    <property type="protein sequence ID" value="GMH62613.1"/>
    <property type="molecule type" value="Genomic_DNA"/>
</dbReference>
<accession>A0A9W7E1N8</accession>
<feature type="domain" description="SAP" evidence="2">
    <location>
        <begin position="360"/>
        <end position="394"/>
    </location>
</feature>
<dbReference type="InterPro" id="IPR001098">
    <property type="entry name" value="DNA-dir_DNA_pol_A_palm_dom"/>
</dbReference>
<dbReference type="Pfam" id="PF00476">
    <property type="entry name" value="DNA_pol_A"/>
    <property type="match status" value="2"/>
</dbReference>
<dbReference type="SUPFAM" id="SSF53098">
    <property type="entry name" value="Ribonuclease H-like"/>
    <property type="match status" value="1"/>
</dbReference>
<dbReference type="SUPFAM" id="SSF68906">
    <property type="entry name" value="SAP domain"/>
    <property type="match status" value="2"/>
</dbReference>
<evidence type="ECO:0000259" key="2">
    <source>
        <dbReference type="PROSITE" id="PS50800"/>
    </source>
</evidence>
<dbReference type="Pfam" id="PF02037">
    <property type="entry name" value="SAP"/>
    <property type="match status" value="2"/>
</dbReference>
<proteinExistence type="predicted"/>
<dbReference type="CDD" id="cd08640">
    <property type="entry name" value="DNA_pol_A_plastid_like"/>
    <property type="match status" value="1"/>
</dbReference>
<dbReference type="GO" id="GO:0006261">
    <property type="term" value="P:DNA-templated DNA replication"/>
    <property type="evidence" value="ECO:0007669"/>
    <property type="project" value="InterPro"/>
</dbReference>
<dbReference type="Gene3D" id="1.10.720.30">
    <property type="entry name" value="SAP domain"/>
    <property type="match status" value="2"/>
</dbReference>
<dbReference type="InterPro" id="IPR002562">
    <property type="entry name" value="3'-5'_exonuclease_dom"/>
</dbReference>
<dbReference type="OrthoDB" id="275278at2759"/>
<evidence type="ECO:0000313" key="3">
    <source>
        <dbReference type="EMBL" id="GMH62613.1"/>
    </source>
</evidence>
<dbReference type="PROSITE" id="PS50800">
    <property type="entry name" value="SAP"/>
    <property type="match status" value="2"/>
</dbReference>
<dbReference type="GO" id="GO:0006302">
    <property type="term" value="P:double-strand break repair"/>
    <property type="evidence" value="ECO:0007669"/>
    <property type="project" value="TreeGrafter"/>
</dbReference>
<evidence type="ECO:0000313" key="4">
    <source>
        <dbReference type="Proteomes" id="UP001165082"/>
    </source>
</evidence>
<dbReference type="GO" id="GO:0003887">
    <property type="term" value="F:DNA-directed DNA polymerase activity"/>
    <property type="evidence" value="ECO:0007669"/>
    <property type="project" value="InterPro"/>
</dbReference>
<dbReference type="InterPro" id="IPR036361">
    <property type="entry name" value="SAP_dom_sf"/>
</dbReference>
<dbReference type="SMART" id="SM00513">
    <property type="entry name" value="SAP"/>
    <property type="match status" value="2"/>
</dbReference>
<dbReference type="Pfam" id="PF01612">
    <property type="entry name" value="DNA_pol_A_exo1"/>
    <property type="match status" value="1"/>
</dbReference>
<name>A0A9W7E1N8_9STRA</name>
<dbReference type="SMART" id="SM00482">
    <property type="entry name" value="POLAc"/>
    <property type="match status" value="1"/>
</dbReference>
<gene>
    <name evidence="3" type="ORF">TrRE_jg2453</name>
</gene>
<feature type="domain" description="SAP" evidence="2">
    <location>
        <begin position="406"/>
        <end position="440"/>
    </location>
</feature>
<keyword evidence="1" id="KW-0235">DNA replication</keyword>
<sequence length="892" mass="98587">MAWAKDFGRINLSKNHTIEQVSIPRDHPDYIEVDDLQVKGVLIVTTEDQAKIVLKSLEASLDTGVIHACDTEVMNIDLKSAGPVGNGLVTCLTMYSGPTFDYGIGEPGSALFIDNLDASAGLLGLFKGFFEDQRHHKAWHNYGFDRHVMFNMGIDCKGFRADTMHMARLEDSSRMKFGGGGGGYGLEALTDDILGRRKRPMKEIFGKGRLKKDGTEGAVIEIPPIEDMQRMREHRQKWISYAAYDAEGTWLLREELERRLRRKHWMSDKSLYEFYCRYLVPFGECLTDMERRGVRVDAREYLAGIEVRARADQKAHSKAFREWAATMIGPDGLAINPSSSQQLQTFLFGGSTNAKTKEPFDLMTAVQMKSLCKDLGLKQSGKKSEVQDRLRGHFLSSGEKTSADGFDVMTAEDLKDALVARGLPTNGNKAALIARLREDSAYALELLSEATVASADAPNGYKSVSEALAAAVEGGQPGSNLAAILDDIKGKSTQSKWVDVTISSIFMTPNKFTAAGAPSVTADVLRKLAGEDLDSPRDRKYGTAYEFFGGGPAGHSACKALYSLTQIGSTETMINNFVVPLQVLSDDQGRVHCSLNMNTETGRLSARKPNLQNQPALEKDVYKIRSAFQASPGNKLIVADYGQLELRLLASMTDCTSMIDAFSQGGDFHSRTAMGMFGYIKDSVDKGEVLFEWDYSKGDPPAPMLKDEFGSERRKAKTLNFSIAYGKTAHGLSQDWGVSVGEAEQMLQAWYSDRPEVLRWQKKTKATARREGITRTLMGRYRELPEAMGRDRKLVGHGERASINTPIQGGAADVAMMAMIKINQSPVLRELGWILLLQVHDEVMLEGPASTAPEAYEEVINLMQNPWDVGLPRTKVPLLVDGSFADNWYEAK</sequence>
<dbReference type="GO" id="GO:0008408">
    <property type="term" value="F:3'-5' exonuclease activity"/>
    <property type="evidence" value="ECO:0007669"/>
    <property type="project" value="InterPro"/>
</dbReference>
<protein>
    <recommendedName>
        <fullName evidence="2">SAP domain-containing protein</fullName>
    </recommendedName>
</protein>